<dbReference type="Gene3D" id="1.10.10.10">
    <property type="entry name" value="Winged helix-like DNA-binding domain superfamily/Winged helix DNA-binding domain"/>
    <property type="match status" value="1"/>
</dbReference>
<organism evidence="6 7">
    <name type="scientific">Bosea vaviloviae</name>
    <dbReference type="NCBI Taxonomy" id="1526658"/>
    <lineage>
        <taxon>Bacteria</taxon>
        <taxon>Pseudomonadati</taxon>
        <taxon>Pseudomonadota</taxon>
        <taxon>Alphaproteobacteria</taxon>
        <taxon>Hyphomicrobiales</taxon>
        <taxon>Boseaceae</taxon>
        <taxon>Bosea</taxon>
    </lineage>
</organism>
<dbReference type="KEGG" id="bvv:BHK69_27510"/>
<keyword evidence="2" id="KW-0238">DNA-binding</keyword>
<dbReference type="GO" id="GO:0003700">
    <property type="term" value="F:DNA-binding transcription factor activity"/>
    <property type="evidence" value="ECO:0007669"/>
    <property type="project" value="InterPro"/>
</dbReference>
<gene>
    <name evidence="6" type="ORF">BHK69_27510</name>
</gene>
<proteinExistence type="predicted"/>
<dbReference type="PANTHER" id="PTHR43537">
    <property type="entry name" value="TRANSCRIPTIONAL REGULATOR, GNTR FAMILY"/>
    <property type="match status" value="1"/>
</dbReference>
<keyword evidence="3" id="KW-0804">Transcription</keyword>
<protein>
    <recommendedName>
        <fullName evidence="5">HTH gntR-type domain-containing protein</fullName>
    </recommendedName>
</protein>
<dbReference type="Pfam" id="PF00392">
    <property type="entry name" value="GntR"/>
    <property type="match status" value="1"/>
</dbReference>
<dbReference type="GO" id="GO:0003677">
    <property type="term" value="F:DNA binding"/>
    <property type="evidence" value="ECO:0007669"/>
    <property type="project" value="UniProtKB-KW"/>
</dbReference>
<dbReference type="InterPro" id="IPR036388">
    <property type="entry name" value="WH-like_DNA-bd_sf"/>
</dbReference>
<dbReference type="SMART" id="SM00895">
    <property type="entry name" value="FCD"/>
    <property type="match status" value="1"/>
</dbReference>
<dbReference type="PANTHER" id="PTHR43537:SF24">
    <property type="entry name" value="GLUCONATE OPERON TRANSCRIPTIONAL REPRESSOR"/>
    <property type="match status" value="1"/>
</dbReference>
<dbReference type="AlphaFoldDB" id="A0A1D7U8S4"/>
<dbReference type="Gene3D" id="1.20.120.530">
    <property type="entry name" value="GntR ligand-binding domain-like"/>
    <property type="match status" value="1"/>
</dbReference>
<dbReference type="EMBL" id="CP017147">
    <property type="protein sequence ID" value="AOO83694.1"/>
    <property type="molecule type" value="Genomic_DNA"/>
</dbReference>
<dbReference type="RefSeq" id="WP_069692889.1">
    <property type="nucleotide sequence ID" value="NZ_CP017147.1"/>
</dbReference>
<feature type="domain" description="HTH gntR-type" evidence="5">
    <location>
        <begin position="8"/>
        <end position="75"/>
    </location>
</feature>
<evidence type="ECO:0000256" key="4">
    <source>
        <dbReference type="SAM" id="MobiDB-lite"/>
    </source>
</evidence>
<keyword evidence="7" id="KW-1185">Reference proteome</keyword>
<accession>A0A1D7U8S4</accession>
<evidence type="ECO:0000256" key="2">
    <source>
        <dbReference type="ARBA" id="ARBA00023125"/>
    </source>
</evidence>
<feature type="region of interest" description="Disordered" evidence="4">
    <location>
        <begin position="213"/>
        <end position="233"/>
    </location>
</feature>
<dbReference type="STRING" id="1526658.BHK69_27510"/>
<sequence>MTTRPIRQREKRALASEIAQAIHMRAYRPGEWLRQIDLEEAFKATRFDVRSALDELAVRKTIEHVPNRGYRVAEIDLKTQHAIRDTRVILETAAAPGIVAGIDAATIARLSELAERFSQAVLSGTRIEQSEINSAFHHLMYAACGNPVLEETIWGLRDRSRGSSVTVWSSHQALLNSDRDHHAMVEALRAGDATRLAGLIAHHIVKDMIEAQAHAQPSTETSQSRGSEVGDEV</sequence>
<dbReference type="InterPro" id="IPR008920">
    <property type="entry name" value="TF_FadR/GntR_C"/>
</dbReference>
<evidence type="ECO:0000256" key="1">
    <source>
        <dbReference type="ARBA" id="ARBA00023015"/>
    </source>
</evidence>
<name>A0A1D7U8S4_9HYPH</name>
<reference evidence="6 7" key="1">
    <citation type="journal article" date="2015" name="Antonie Van Leeuwenhoek">
        <title>Bosea vaviloviae sp. nov., a new species of slow-growing rhizobia isolated from nodules of the relict species Vavilovia formosa (Stev.) Fed.</title>
        <authorList>
            <person name="Safronova V.I."/>
            <person name="Kuznetsova I.G."/>
            <person name="Sazanova A.L."/>
            <person name="Kimeklis A.K."/>
            <person name="Belimov A.A."/>
            <person name="Andronov E.E."/>
            <person name="Pinaev A.G."/>
            <person name="Chizhevskaya E.P."/>
            <person name="Pukhaev A.R."/>
            <person name="Popov K.P."/>
            <person name="Willems A."/>
            <person name="Tikhonovich I.A."/>
        </authorList>
    </citation>
    <scope>NUCLEOTIDE SEQUENCE [LARGE SCALE GENOMIC DNA]</scope>
    <source>
        <strain evidence="6 7">Vaf18</strain>
    </source>
</reference>
<evidence type="ECO:0000259" key="5">
    <source>
        <dbReference type="PROSITE" id="PS50949"/>
    </source>
</evidence>
<feature type="compositionally biased region" description="Polar residues" evidence="4">
    <location>
        <begin position="215"/>
        <end position="226"/>
    </location>
</feature>
<dbReference type="OrthoDB" id="6087511at2"/>
<dbReference type="Pfam" id="PF07729">
    <property type="entry name" value="FCD"/>
    <property type="match status" value="1"/>
</dbReference>
<dbReference type="InterPro" id="IPR011711">
    <property type="entry name" value="GntR_C"/>
</dbReference>
<evidence type="ECO:0000313" key="6">
    <source>
        <dbReference type="EMBL" id="AOO83694.1"/>
    </source>
</evidence>
<dbReference type="InterPro" id="IPR036390">
    <property type="entry name" value="WH_DNA-bd_sf"/>
</dbReference>
<dbReference type="InterPro" id="IPR000524">
    <property type="entry name" value="Tscrpt_reg_HTH_GntR"/>
</dbReference>
<dbReference type="SUPFAM" id="SSF48008">
    <property type="entry name" value="GntR ligand-binding domain-like"/>
    <property type="match status" value="1"/>
</dbReference>
<keyword evidence="1" id="KW-0805">Transcription regulation</keyword>
<dbReference type="SUPFAM" id="SSF46785">
    <property type="entry name" value="Winged helix' DNA-binding domain"/>
    <property type="match status" value="1"/>
</dbReference>
<evidence type="ECO:0000256" key="3">
    <source>
        <dbReference type="ARBA" id="ARBA00023163"/>
    </source>
</evidence>
<dbReference type="Proteomes" id="UP000094969">
    <property type="component" value="Chromosome"/>
</dbReference>
<dbReference type="PROSITE" id="PS50949">
    <property type="entry name" value="HTH_GNTR"/>
    <property type="match status" value="1"/>
</dbReference>
<evidence type="ECO:0000313" key="7">
    <source>
        <dbReference type="Proteomes" id="UP000094969"/>
    </source>
</evidence>